<dbReference type="GO" id="GO:0006402">
    <property type="term" value="P:mRNA catabolic process"/>
    <property type="evidence" value="ECO:0007669"/>
    <property type="project" value="TreeGrafter"/>
</dbReference>
<dbReference type="EMBL" id="JXTG01000008">
    <property type="protein sequence ID" value="KIP21091.1"/>
    <property type="molecule type" value="Genomic_DNA"/>
</dbReference>
<keyword evidence="3" id="KW-0378">Hydrolase</keyword>
<dbReference type="AlphaFoldDB" id="A0A0D0GYZ7"/>
<dbReference type="Gene3D" id="2.30.30.110">
    <property type="match status" value="1"/>
</dbReference>
<dbReference type="GO" id="GO:0004521">
    <property type="term" value="F:RNA endonuclease activity"/>
    <property type="evidence" value="ECO:0007669"/>
    <property type="project" value="TreeGrafter"/>
</dbReference>
<dbReference type="EC" id="3.1.-.-" evidence="3"/>
<comment type="similarity">
    <text evidence="1">Belongs to the PemK/MazF family.</text>
</comment>
<dbReference type="Proteomes" id="UP000032047">
    <property type="component" value="Unassembled WGS sequence"/>
</dbReference>
<evidence type="ECO:0000256" key="2">
    <source>
        <dbReference type="ARBA" id="ARBA00022649"/>
    </source>
</evidence>
<reference evidence="3 4" key="1">
    <citation type="submission" date="2015-01" db="EMBL/GenBank/DDBJ databases">
        <title>Genome sequence of Anoxybacillus ayderensis strain AB04.</title>
        <authorList>
            <person name="Belduz A.O."/>
            <person name="Canakci S."/>
            <person name="Chan K.-G."/>
            <person name="Kahar U.M."/>
            <person name="Yaakob A.S."/>
            <person name="Chan C.S."/>
            <person name="Goh K.M."/>
        </authorList>
    </citation>
    <scope>NUCLEOTIDE SEQUENCE [LARGE SCALE GENOMIC DNA]</scope>
    <source>
        <strain evidence="3 4">AB04</strain>
    </source>
</reference>
<proteinExistence type="inferred from homology"/>
<evidence type="ECO:0000313" key="3">
    <source>
        <dbReference type="EMBL" id="KIP21091.1"/>
    </source>
</evidence>
<gene>
    <name evidence="3" type="ORF">JV16_01816</name>
</gene>
<dbReference type="RefSeq" id="WP_042535347.1">
    <property type="nucleotide sequence ID" value="NZ_JXTG01000008.1"/>
</dbReference>
<dbReference type="InterPro" id="IPR011067">
    <property type="entry name" value="Plasmid_toxin/cell-grow_inhib"/>
</dbReference>
<dbReference type="GO" id="GO:0003677">
    <property type="term" value="F:DNA binding"/>
    <property type="evidence" value="ECO:0007669"/>
    <property type="project" value="InterPro"/>
</dbReference>
<name>A0A0D0GYZ7_9BACL</name>
<comment type="caution">
    <text evidence="3">The sequence shown here is derived from an EMBL/GenBank/DDBJ whole genome shotgun (WGS) entry which is preliminary data.</text>
</comment>
<dbReference type="GO" id="GO:0016787">
    <property type="term" value="F:hydrolase activity"/>
    <property type="evidence" value="ECO:0007669"/>
    <property type="project" value="UniProtKB-KW"/>
</dbReference>
<dbReference type="PANTHER" id="PTHR33988">
    <property type="entry name" value="ENDORIBONUCLEASE MAZF-RELATED"/>
    <property type="match status" value="1"/>
</dbReference>
<keyword evidence="4" id="KW-1185">Reference proteome</keyword>
<dbReference type="PANTHER" id="PTHR33988:SF3">
    <property type="entry name" value="ENDORIBONUCLEASE TOXIN CHPB-RELATED"/>
    <property type="match status" value="1"/>
</dbReference>
<dbReference type="InterPro" id="IPR003477">
    <property type="entry name" value="PemK-like"/>
</dbReference>
<evidence type="ECO:0000313" key="4">
    <source>
        <dbReference type="Proteomes" id="UP000032047"/>
    </source>
</evidence>
<dbReference type="PATRIC" id="fig|265546.4.peg.1814"/>
<evidence type="ECO:0000256" key="1">
    <source>
        <dbReference type="ARBA" id="ARBA00007521"/>
    </source>
</evidence>
<keyword evidence="2" id="KW-1277">Toxin-antitoxin system</keyword>
<accession>A0A0D0GYZ7</accession>
<sequence length="128" mass="14358">MTIDVPERGDFVVLNFNPQVGHEQAGRRNAIVLSPKEFNQATGFIAVCPITNQKKGYPFEVDLPKEGISLGSDGYPITGVVLTDQIKSLDWKARHLKILKKYNPEDAQIEEIDKIIDECLAKIETYLT</sequence>
<dbReference type="SUPFAM" id="SSF50118">
    <property type="entry name" value="Cell growth inhibitor/plasmid maintenance toxic component"/>
    <property type="match status" value="1"/>
</dbReference>
<dbReference type="Pfam" id="PF02452">
    <property type="entry name" value="PemK_toxin"/>
    <property type="match status" value="1"/>
</dbReference>
<organism evidence="3 4">
    <name type="scientific">Anoxybacillus ayderensis</name>
    <dbReference type="NCBI Taxonomy" id="265546"/>
    <lineage>
        <taxon>Bacteria</taxon>
        <taxon>Bacillati</taxon>
        <taxon>Bacillota</taxon>
        <taxon>Bacilli</taxon>
        <taxon>Bacillales</taxon>
        <taxon>Anoxybacillaceae</taxon>
        <taxon>Anoxybacillus</taxon>
    </lineage>
</organism>
<protein>
    <submittedName>
        <fullName evidence="3">mRNA interferase MazF</fullName>
        <ecNumber evidence="3">3.1.-.-</ecNumber>
    </submittedName>
</protein>
<dbReference type="GO" id="GO:0016075">
    <property type="term" value="P:rRNA catabolic process"/>
    <property type="evidence" value="ECO:0007669"/>
    <property type="project" value="TreeGrafter"/>
</dbReference>